<keyword evidence="3" id="KW-1185">Reference proteome</keyword>
<protein>
    <recommendedName>
        <fullName evidence="1">RNase NYN domain-containing protein</fullName>
    </recommendedName>
</protein>
<dbReference type="Gene3D" id="3.40.50.11980">
    <property type="match status" value="1"/>
</dbReference>
<evidence type="ECO:0000259" key="1">
    <source>
        <dbReference type="Pfam" id="PF11977"/>
    </source>
</evidence>
<dbReference type="AlphaFoldDB" id="A0A9P1IQS8"/>
<accession>A0A9P1IQS8</accession>
<proteinExistence type="predicted"/>
<dbReference type="Proteomes" id="UP001152747">
    <property type="component" value="Unassembled WGS sequence"/>
</dbReference>
<organism evidence="2 3">
    <name type="scientific">Caenorhabditis angaria</name>
    <dbReference type="NCBI Taxonomy" id="860376"/>
    <lineage>
        <taxon>Eukaryota</taxon>
        <taxon>Metazoa</taxon>
        <taxon>Ecdysozoa</taxon>
        <taxon>Nematoda</taxon>
        <taxon>Chromadorea</taxon>
        <taxon>Rhabditida</taxon>
        <taxon>Rhabditina</taxon>
        <taxon>Rhabditomorpha</taxon>
        <taxon>Rhabditoidea</taxon>
        <taxon>Rhabditidae</taxon>
        <taxon>Peloderinae</taxon>
        <taxon>Caenorhabditis</taxon>
    </lineage>
</organism>
<dbReference type="EMBL" id="CANHGI010000004">
    <property type="protein sequence ID" value="CAI5449041.1"/>
    <property type="molecule type" value="Genomic_DNA"/>
</dbReference>
<dbReference type="Pfam" id="PF11977">
    <property type="entry name" value="RNase_Zc3h12a"/>
    <property type="match status" value="1"/>
</dbReference>
<dbReference type="InterPro" id="IPR021869">
    <property type="entry name" value="RNase_Zc3h12_NYN"/>
</dbReference>
<evidence type="ECO:0000313" key="3">
    <source>
        <dbReference type="Proteomes" id="UP001152747"/>
    </source>
</evidence>
<name>A0A9P1IQS8_9PELO</name>
<sequence length="240" mass="28091">MCGSDFENSDEKNTPDVLALLAVMRYFVKNDYEVKVVILAAYRETVNFRYGLHKLIENNLCFLVYDDFHDDKITLDLALNTNGIALSNDSYRDHEKSSEIERDSIAMNWLGIKFTDIPTTSKFSFGTDGDFIAGKLFNFLSHRRTILNMENIGERLLIGKDEPTYEMSMKRRAKIWSEEWKNSTLELLDYLIEEGYKFLILKSIDEVKKYSNYRYPRTTPKRCVLSKIPDDVEANFEFEM</sequence>
<dbReference type="OrthoDB" id="392925at2759"/>
<comment type="caution">
    <text evidence="2">The sequence shown here is derived from an EMBL/GenBank/DDBJ whole genome shotgun (WGS) entry which is preliminary data.</text>
</comment>
<evidence type="ECO:0000313" key="2">
    <source>
        <dbReference type="EMBL" id="CAI5449041.1"/>
    </source>
</evidence>
<gene>
    <name evidence="2" type="ORF">CAMP_LOCUS11678</name>
</gene>
<reference evidence="2" key="1">
    <citation type="submission" date="2022-11" db="EMBL/GenBank/DDBJ databases">
        <authorList>
            <person name="Kikuchi T."/>
        </authorList>
    </citation>
    <scope>NUCLEOTIDE SEQUENCE</scope>
    <source>
        <strain evidence="2">PS1010</strain>
    </source>
</reference>
<feature type="domain" description="RNase NYN" evidence="1">
    <location>
        <begin position="11"/>
        <end position="115"/>
    </location>
</feature>